<reference evidence="1 2" key="1">
    <citation type="journal article" date="2019" name="Sci. Rep.">
        <title>Comparative genomics of chytrid fungi reveal insights into the obligate biotrophic and pathogenic lifestyle of Synchytrium endobioticum.</title>
        <authorList>
            <person name="van de Vossenberg B.T.L.H."/>
            <person name="Warris S."/>
            <person name="Nguyen H.D.T."/>
            <person name="van Gent-Pelzer M.P.E."/>
            <person name="Joly D.L."/>
            <person name="van de Geest H.C."/>
            <person name="Bonants P.J.M."/>
            <person name="Smith D.S."/>
            <person name="Levesque C.A."/>
            <person name="van der Lee T.A.J."/>
        </authorList>
    </citation>
    <scope>NUCLEOTIDE SEQUENCE [LARGE SCALE GENOMIC DNA]</scope>
    <source>
        <strain evidence="1 2">LEV6574</strain>
    </source>
</reference>
<dbReference type="VEuPathDB" id="FungiDB:SeMB42_g04368"/>
<name>A0A507CWD2_9FUNG</name>
<comment type="caution">
    <text evidence="1">The sequence shown here is derived from an EMBL/GenBank/DDBJ whole genome shotgun (WGS) entry which is preliminary data.</text>
</comment>
<dbReference type="PANTHER" id="PTHR31366:SF2">
    <property type="entry name" value="UPF0739 PROTEIN C1ORF74"/>
    <property type="match status" value="1"/>
</dbReference>
<evidence type="ECO:0000313" key="2">
    <source>
        <dbReference type="Proteomes" id="UP000320475"/>
    </source>
</evidence>
<organism evidence="1 2">
    <name type="scientific">Synchytrium endobioticum</name>
    <dbReference type="NCBI Taxonomy" id="286115"/>
    <lineage>
        <taxon>Eukaryota</taxon>
        <taxon>Fungi</taxon>
        <taxon>Fungi incertae sedis</taxon>
        <taxon>Chytridiomycota</taxon>
        <taxon>Chytridiomycota incertae sedis</taxon>
        <taxon>Chytridiomycetes</taxon>
        <taxon>Synchytriales</taxon>
        <taxon>Synchytriaceae</taxon>
        <taxon>Synchytrium</taxon>
    </lineage>
</organism>
<sequence length="232" mass="26205">MDAMDARLTTVEAAISKHWSKDMRVLPECKRAKLVKDCFIVAACGIRAAFLHDYYYIKDHQSLEPIAKALSNFGPCKWLIVNEDFVYLLDDSLTMSLMENIEMELNSRLVLDVSKSNGYPKPVRELADLASCLTLIKTELLRQDPVVKVTIPTPHLIPAITMVPLQVFRIQLQRESQIWHQIMSFSCPEALVSPSIRGQSRQRIQSRLEPGRFSGFTVSVDESSVTLPTVAL</sequence>
<dbReference type="InterPro" id="IPR027850">
    <property type="entry name" value="DUF4504"/>
</dbReference>
<dbReference type="PANTHER" id="PTHR31366">
    <property type="entry name" value="UPF0739 PROTEIN C1ORF74"/>
    <property type="match status" value="1"/>
</dbReference>
<evidence type="ECO:0000313" key="1">
    <source>
        <dbReference type="EMBL" id="TPX43435.1"/>
    </source>
</evidence>
<proteinExistence type="predicted"/>
<dbReference type="Proteomes" id="UP000320475">
    <property type="component" value="Unassembled WGS sequence"/>
</dbReference>
<dbReference type="EMBL" id="QEAM01000224">
    <property type="protein sequence ID" value="TPX43435.1"/>
    <property type="molecule type" value="Genomic_DNA"/>
</dbReference>
<gene>
    <name evidence="1" type="ORF">SeLEV6574_g05072</name>
</gene>
<dbReference type="AlphaFoldDB" id="A0A507CWD2"/>
<protein>
    <submittedName>
        <fullName evidence="1">Uncharacterized protein</fullName>
    </submittedName>
</protein>
<accession>A0A507CWD2</accession>